<dbReference type="SUPFAM" id="SSF103473">
    <property type="entry name" value="MFS general substrate transporter"/>
    <property type="match status" value="1"/>
</dbReference>
<organism evidence="7">
    <name type="scientific">Apis mellifera</name>
    <name type="common">Honeybee</name>
    <dbReference type="NCBI Taxonomy" id="7460"/>
    <lineage>
        <taxon>Eukaryota</taxon>
        <taxon>Metazoa</taxon>
        <taxon>Ecdysozoa</taxon>
        <taxon>Arthropoda</taxon>
        <taxon>Hexapoda</taxon>
        <taxon>Insecta</taxon>
        <taxon>Pterygota</taxon>
        <taxon>Neoptera</taxon>
        <taxon>Endopterygota</taxon>
        <taxon>Hymenoptera</taxon>
        <taxon>Apocrita</taxon>
        <taxon>Aculeata</taxon>
        <taxon>Apoidea</taxon>
        <taxon>Anthophila</taxon>
        <taxon>Apidae</taxon>
        <taxon>Apis</taxon>
    </lineage>
</organism>
<reference evidence="9" key="2">
    <citation type="submission" date="2025-04" db="UniProtKB">
        <authorList>
            <consortium name="RefSeq"/>
        </authorList>
    </citation>
    <scope>IDENTIFICATION</scope>
    <source>
        <strain evidence="9">DH4</strain>
        <tissue evidence="9">Whole body</tissue>
    </source>
</reference>
<evidence type="ECO:0000259" key="6">
    <source>
        <dbReference type="PROSITE" id="PS50850"/>
    </source>
</evidence>
<dbReference type="InterPro" id="IPR011701">
    <property type="entry name" value="MFS"/>
</dbReference>
<dbReference type="FunFam" id="1.20.1250.20:FF:000532">
    <property type="entry name" value="SLC (SoLute Carrier) homolog"/>
    <property type="match status" value="1"/>
</dbReference>
<feature type="transmembrane region" description="Helical" evidence="5">
    <location>
        <begin position="376"/>
        <end position="399"/>
    </location>
</feature>
<proteinExistence type="predicted"/>
<dbReference type="AlphaFoldDB" id="A0A7M7G086"/>
<dbReference type="Proteomes" id="UP000005203">
    <property type="component" value="Linkage group LG1"/>
</dbReference>
<feature type="transmembrane region" description="Helical" evidence="5">
    <location>
        <begin position="61"/>
        <end position="81"/>
    </location>
</feature>
<dbReference type="PANTHER" id="PTHR11662">
    <property type="entry name" value="SOLUTE CARRIER FAMILY 17"/>
    <property type="match status" value="1"/>
</dbReference>
<evidence type="ECO:0000313" key="8">
    <source>
        <dbReference type="Proteomes" id="UP000005203"/>
    </source>
</evidence>
<dbReference type="InterPro" id="IPR036259">
    <property type="entry name" value="MFS_trans_sf"/>
</dbReference>
<name>A0A7M7G086_APIME</name>
<sequence>MICVANMIVYGLKVNIAVAVVGMVKHKDEVSDASDECGFHDVEVVVDIEGPFDWTSTQRGLVVSSYFVGYLVGMFPCGYFADRLNTKNALLVCILGNAILTMLVPVVAPLLWLLYITRFVMGVVSAPNLPIVAILVGKWIVYEEKSLWFGIIYSGLSVGTVISILTSGMILHGLGWEAIFYIHGFLPLIWCLVFYLYFDDNPETQKYITEEEREYIVTSYGHRGVESKRMKVPWKSIFTSVPFIALLLTNTFGTYVWYFLLTLLPLYMNKILRFDIQSNAVLSCLPYLLSAMVNPIYGELLDWGRLRNYWDQTMARKMAMFTSCVPPCIFLLIIAYIGCYRTIVVVLLMLSVMFAGTNFLGFLCNHNDLAPNYAGILMGITNTPGTLPAFILPAIVGALTEDGHTMAQWRYAFWVPIIAQMIAFFVFTIFGSAEIQEWNYYEENEEN</sequence>
<dbReference type="GO" id="GO:0016020">
    <property type="term" value="C:membrane"/>
    <property type="evidence" value="ECO:0007669"/>
    <property type="project" value="UniProtKB-SubCell"/>
</dbReference>
<dbReference type="PROSITE" id="PS50850">
    <property type="entry name" value="MFS"/>
    <property type="match status" value="1"/>
</dbReference>
<dbReference type="RefSeq" id="XP_001122272.2">
    <property type="nucleotide sequence ID" value="XM_001122272.5"/>
</dbReference>
<keyword evidence="3 5" id="KW-1133">Transmembrane helix</keyword>
<dbReference type="GO" id="GO:0006820">
    <property type="term" value="P:monoatomic anion transport"/>
    <property type="evidence" value="ECO:0007669"/>
    <property type="project" value="TreeGrafter"/>
</dbReference>
<dbReference type="Gene3D" id="1.20.1250.20">
    <property type="entry name" value="MFS general substrate transporter like domains"/>
    <property type="match status" value="2"/>
</dbReference>
<feature type="transmembrane region" description="Helical" evidence="5">
    <location>
        <begin position="318"/>
        <end position="337"/>
    </location>
</feature>
<comment type="subcellular location">
    <subcellularLocation>
        <location evidence="1">Membrane</location>
        <topology evidence="1">Multi-pass membrane protein</topology>
    </subcellularLocation>
</comment>
<feature type="domain" description="Major facilitator superfamily (MFS) profile" evidence="6">
    <location>
        <begin position="1"/>
        <end position="435"/>
    </location>
</feature>
<feature type="transmembrane region" description="Helical" evidence="5">
    <location>
        <begin position="237"/>
        <end position="260"/>
    </location>
</feature>
<keyword evidence="4 5" id="KW-0472">Membrane</keyword>
<evidence type="ECO:0000256" key="5">
    <source>
        <dbReference type="SAM" id="Phobius"/>
    </source>
</evidence>
<dbReference type="GO" id="GO:0022857">
    <property type="term" value="F:transmembrane transporter activity"/>
    <property type="evidence" value="ECO:0007669"/>
    <property type="project" value="InterPro"/>
</dbReference>
<dbReference type="InterPro" id="IPR050382">
    <property type="entry name" value="MFS_Na/Anion_cotransporter"/>
</dbReference>
<reference evidence="8" key="3">
    <citation type="submission" date="2025-05" db="UniProtKB">
        <authorList>
            <consortium name="RefSeq"/>
        </authorList>
    </citation>
    <scope>NUCLEOTIDE SEQUENCE [LARGE SCALE GENOMIC DNA]</scope>
    <source>
        <strain evidence="8">DH4</strain>
    </source>
</reference>
<protein>
    <submittedName>
        <fullName evidence="9">Sialin-like</fullName>
    </submittedName>
</protein>
<feature type="transmembrane region" description="Helical" evidence="5">
    <location>
        <begin position="88"/>
        <end position="113"/>
    </location>
</feature>
<keyword evidence="2 5" id="KW-0812">Transmembrane</keyword>
<evidence type="ECO:0000256" key="1">
    <source>
        <dbReference type="ARBA" id="ARBA00004141"/>
    </source>
</evidence>
<accession>A0A8B6XFQ2</accession>
<keyword evidence="8" id="KW-1185">Reference proteome</keyword>
<dbReference type="PANTHER" id="PTHR11662:SF457">
    <property type="entry name" value="MAJOR FACILITATOR SUPERFAMILY TRANSPORTER 3"/>
    <property type="match status" value="1"/>
</dbReference>
<evidence type="ECO:0000256" key="2">
    <source>
        <dbReference type="ARBA" id="ARBA00022692"/>
    </source>
</evidence>
<feature type="transmembrane region" description="Helical" evidence="5">
    <location>
        <begin position="147"/>
        <end position="172"/>
    </location>
</feature>
<feature type="transmembrane region" description="Helical" evidence="5">
    <location>
        <begin position="411"/>
        <end position="430"/>
    </location>
</feature>
<dbReference type="EnsemblMetazoa" id="XM_001122272">
    <property type="protein sequence ID" value="XP_001122272"/>
    <property type="gene ID" value="LOC726545"/>
</dbReference>
<evidence type="ECO:0000313" key="7">
    <source>
        <dbReference type="EnsemblMetazoa" id="XP_001122272"/>
    </source>
</evidence>
<evidence type="ECO:0000313" key="9">
    <source>
        <dbReference type="RefSeq" id="XP_001122272.2"/>
    </source>
</evidence>
<gene>
    <name evidence="7" type="primary">726545</name>
    <name evidence="9" type="synonym">LOC726545</name>
</gene>
<dbReference type="OMA" id="CILIASC"/>
<dbReference type="OrthoDB" id="2985014at2759"/>
<feature type="transmembrane region" description="Helical" evidence="5">
    <location>
        <begin position="178"/>
        <end position="198"/>
    </location>
</feature>
<dbReference type="GeneID" id="726545"/>
<dbReference type="KEGG" id="ame:726545"/>
<accession>A0A7M7G086</accession>
<feature type="transmembrane region" description="Helical" evidence="5">
    <location>
        <begin position="280"/>
        <end position="297"/>
    </location>
</feature>
<dbReference type="InterPro" id="IPR020846">
    <property type="entry name" value="MFS_dom"/>
</dbReference>
<evidence type="ECO:0000256" key="3">
    <source>
        <dbReference type="ARBA" id="ARBA00022989"/>
    </source>
</evidence>
<evidence type="ECO:0000256" key="4">
    <source>
        <dbReference type="ARBA" id="ARBA00023136"/>
    </source>
</evidence>
<feature type="transmembrane region" description="Helical" evidence="5">
    <location>
        <begin position="343"/>
        <end position="364"/>
    </location>
</feature>
<dbReference type="Pfam" id="PF07690">
    <property type="entry name" value="MFS_1"/>
    <property type="match status" value="1"/>
</dbReference>
<feature type="transmembrane region" description="Helical" evidence="5">
    <location>
        <begin position="119"/>
        <end position="140"/>
    </location>
</feature>
<reference evidence="7" key="1">
    <citation type="submission" date="2021-01" db="UniProtKB">
        <authorList>
            <consortium name="EnsemblMetazoa"/>
        </authorList>
    </citation>
    <scope>IDENTIFICATION</scope>
    <source>
        <strain evidence="7">DH4</strain>
    </source>
</reference>